<feature type="transmembrane region" description="Helical" evidence="1">
    <location>
        <begin position="60"/>
        <end position="82"/>
    </location>
</feature>
<sequence>MTRSPDIFTMLRSLDAADQDIDARGARARIELARIVATGPSGRPSRQPHPRRRGRTAWKVTLLGGTVVAGTAAVIVALPSIMGGDRAFASWTPTPHAMSAKERANAAGRCRQVQEDGAGRFDANELRHADAAIVERRGAWTTVVLATGKGFSATCITDDSTHLFRDSFGSIGTPAGYTPPGPRDLVATDLGTGIIDAGHLSIAAGIAGPEVAKVLYRSPAHGDVTATVSRGRFALWLPGDELAHAAKNGVEVEVTYRDGGTGTNRLHL</sequence>
<protein>
    <submittedName>
        <fullName evidence="2">Uncharacterized protein</fullName>
    </submittedName>
</protein>
<dbReference type="AlphaFoldDB" id="A0A9W6RFX0"/>
<gene>
    <name evidence="2" type="ORF">Airi01_032950</name>
</gene>
<evidence type="ECO:0000256" key="1">
    <source>
        <dbReference type="SAM" id="Phobius"/>
    </source>
</evidence>
<keyword evidence="1" id="KW-0812">Transmembrane</keyword>
<evidence type="ECO:0000313" key="3">
    <source>
        <dbReference type="Proteomes" id="UP001165135"/>
    </source>
</evidence>
<keyword evidence="1" id="KW-1133">Transmembrane helix</keyword>
<dbReference type="EMBL" id="BSTJ01000003">
    <property type="protein sequence ID" value="GLY75028.1"/>
    <property type="molecule type" value="Genomic_DNA"/>
</dbReference>
<reference evidence="2" key="1">
    <citation type="submission" date="2023-03" db="EMBL/GenBank/DDBJ databases">
        <title>Actinoallomurus iriomotensis NBRC 103681.</title>
        <authorList>
            <person name="Ichikawa N."/>
            <person name="Sato H."/>
            <person name="Tonouchi N."/>
        </authorList>
    </citation>
    <scope>NUCLEOTIDE SEQUENCE</scope>
    <source>
        <strain evidence="2">NBRC 103681</strain>
    </source>
</reference>
<evidence type="ECO:0000313" key="2">
    <source>
        <dbReference type="EMBL" id="GLY75028.1"/>
    </source>
</evidence>
<comment type="caution">
    <text evidence="2">The sequence shown here is derived from an EMBL/GenBank/DDBJ whole genome shotgun (WGS) entry which is preliminary data.</text>
</comment>
<accession>A0A9W6RFX0</accession>
<dbReference type="Proteomes" id="UP001165135">
    <property type="component" value="Unassembled WGS sequence"/>
</dbReference>
<organism evidence="2 3">
    <name type="scientific">Actinoallomurus iriomotensis</name>
    <dbReference type="NCBI Taxonomy" id="478107"/>
    <lineage>
        <taxon>Bacteria</taxon>
        <taxon>Bacillati</taxon>
        <taxon>Actinomycetota</taxon>
        <taxon>Actinomycetes</taxon>
        <taxon>Streptosporangiales</taxon>
        <taxon>Thermomonosporaceae</taxon>
        <taxon>Actinoallomurus</taxon>
    </lineage>
</organism>
<proteinExistence type="predicted"/>
<keyword evidence="1" id="KW-0472">Membrane</keyword>
<name>A0A9W6RFX0_9ACTN</name>